<reference evidence="2 3" key="1">
    <citation type="submission" date="2016-11" db="EMBL/GenBank/DDBJ databases">
        <title>The macronuclear genome of Stentor coeruleus: a giant cell with tiny introns.</title>
        <authorList>
            <person name="Slabodnick M."/>
            <person name="Ruby J.G."/>
            <person name="Reiff S.B."/>
            <person name="Swart E.C."/>
            <person name="Gosai S."/>
            <person name="Prabakaran S."/>
            <person name="Witkowska E."/>
            <person name="Larue G.E."/>
            <person name="Fisher S."/>
            <person name="Freeman R.M."/>
            <person name="Gunawardena J."/>
            <person name="Chu W."/>
            <person name="Stover N.A."/>
            <person name="Gregory B.D."/>
            <person name="Nowacki M."/>
            <person name="Derisi J."/>
            <person name="Roy S.W."/>
            <person name="Marshall W.F."/>
            <person name="Sood P."/>
        </authorList>
    </citation>
    <scope>NUCLEOTIDE SEQUENCE [LARGE SCALE GENOMIC DNA]</scope>
    <source>
        <strain evidence="2">WM001</strain>
    </source>
</reference>
<dbReference type="Proteomes" id="UP000187209">
    <property type="component" value="Unassembled WGS sequence"/>
</dbReference>
<protein>
    <submittedName>
        <fullName evidence="2">Uncharacterized protein</fullName>
    </submittedName>
</protein>
<gene>
    <name evidence="2" type="ORF">SteCoe_8251</name>
</gene>
<organism evidence="2 3">
    <name type="scientific">Stentor coeruleus</name>
    <dbReference type="NCBI Taxonomy" id="5963"/>
    <lineage>
        <taxon>Eukaryota</taxon>
        <taxon>Sar</taxon>
        <taxon>Alveolata</taxon>
        <taxon>Ciliophora</taxon>
        <taxon>Postciliodesmatophora</taxon>
        <taxon>Heterotrichea</taxon>
        <taxon>Heterotrichida</taxon>
        <taxon>Stentoridae</taxon>
        <taxon>Stentor</taxon>
    </lineage>
</organism>
<evidence type="ECO:0000313" key="2">
    <source>
        <dbReference type="EMBL" id="OMJ89551.1"/>
    </source>
</evidence>
<feature type="region of interest" description="Disordered" evidence="1">
    <location>
        <begin position="18"/>
        <end position="41"/>
    </location>
</feature>
<name>A0A1R2CKN5_9CILI</name>
<comment type="caution">
    <text evidence="2">The sequence shown here is derived from an EMBL/GenBank/DDBJ whole genome shotgun (WGS) entry which is preliminary data.</text>
</comment>
<accession>A0A1R2CKN5</accession>
<sequence length="107" mass="12751">MVDMPISLTIFSIDQNHRVQDPKAQSHRNSTGQVRKSHNHRCKSQERYRFEHNLFTHSKVIKASHDIPHESIENHEHKHLHDEHHRIVVIKKRLISENIFLDTFPAQ</sequence>
<evidence type="ECO:0000256" key="1">
    <source>
        <dbReference type="SAM" id="MobiDB-lite"/>
    </source>
</evidence>
<dbReference type="AlphaFoldDB" id="A0A1R2CKN5"/>
<keyword evidence="3" id="KW-1185">Reference proteome</keyword>
<proteinExistence type="predicted"/>
<evidence type="ECO:0000313" key="3">
    <source>
        <dbReference type="Proteomes" id="UP000187209"/>
    </source>
</evidence>
<dbReference type="EMBL" id="MPUH01000123">
    <property type="protein sequence ID" value="OMJ89551.1"/>
    <property type="molecule type" value="Genomic_DNA"/>
</dbReference>